<dbReference type="Pfam" id="PF13541">
    <property type="entry name" value="ChlI"/>
    <property type="match status" value="1"/>
</dbReference>
<dbReference type="SUPFAM" id="SSF54211">
    <property type="entry name" value="Ribosomal protein S5 domain 2-like"/>
    <property type="match status" value="1"/>
</dbReference>
<dbReference type="Proteomes" id="UP001516662">
    <property type="component" value="Unassembled WGS sequence"/>
</dbReference>
<dbReference type="NCBIfam" id="TIGR00368">
    <property type="entry name" value="YifB family Mg chelatase-like AAA ATPase"/>
    <property type="match status" value="1"/>
</dbReference>
<dbReference type="InterPro" id="IPR025158">
    <property type="entry name" value="Mg_chelat-rel_C"/>
</dbReference>
<accession>A0ABR9QF89</accession>
<organism evidence="3 4">
    <name type="scientific">Litchfieldia luteola</name>
    <dbReference type="NCBI Taxonomy" id="682179"/>
    <lineage>
        <taxon>Bacteria</taxon>
        <taxon>Bacillati</taxon>
        <taxon>Bacillota</taxon>
        <taxon>Bacilli</taxon>
        <taxon>Bacillales</taxon>
        <taxon>Bacillaceae</taxon>
        <taxon>Litchfieldia</taxon>
    </lineage>
</organism>
<keyword evidence="4" id="KW-1185">Reference proteome</keyword>
<evidence type="ECO:0000259" key="1">
    <source>
        <dbReference type="Pfam" id="PF01078"/>
    </source>
</evidence>
<dbReference type="PANTHER" id="PTHR32039">
    <property type="entry name" value="MAGNESIUM-CHELATASE SUBUNIT CHLI"/>
    <property type="match status" value="1"/>
</dbReference>
<dbReference type="Pfam" id="PF01078">
    <property type="entry name" value="Mg_chelatase"/>
    <property type="match status" value="1"/>
</dbReference>
<dbReference type="SUPFAM" id="SSF52540">
    <property type="entry name" value="P-loop containing nucleoside triphosphate hydrolases"/>
    <property type="match status" value="1"/>
</dbReference>
<dbReference type="InterPro" id="IPR004482">
    <property type="entry name" value="Mg_chelat-rel"/>
</dbReference>
<evidence type="ECO:0000313" key="3">
    <source>
        <dbReference type="EMBL" id="MBE4907160.1"/>
    </source>
</evidence>
<dbReference type="Gene3D" id="3.30.230.10">
    <property type="match status" value="1"/>
</dbReference>
<dbReference type="InterPro" id="IPR045006">
    <property type="entry name" value="CHLI-like"/>
</dbReference>
<dbReference type="PANTHER" id="PTHR32039:SF7">
    <property type="entry name" value="COMPETENCE PROTEIN COMM"/>
    <property type="match status" value="1"/>
</dbReference>
<dbReference type="InterPro" id="IPR020568">
    <property type="entry name" value="Ribosomal_Su5_D2-typ_SF"/>
</dbReference>
<dbReference type="EMBL" id="JADCLJ010000007">
    <property type="protein sequence ID" value="MBE4907160.1"/>
    <property type="molecule type" value="Genomic_DNA"/>
</dbReference>
<proteinExistence type="predicted"/>
<protein>
    <submittedName>
        <fullName evidence="3">YifB family Mg chelatase-like AAA ATPase</fullName>
    </submittedName>
</protein>
<dbReference type="Pfam" id="PF13335">
    <property type="entry name" value="Mg_chelatase_C"/>
    <property type="match status" value="1"/>
</dbReference>
<sequence>MIAKVTTIGLKGVDGYRVQVEVQTTCGMEAFKIVGLPDTSVRESKQRVSAALHSLENYLVDQKTIVNLSPSEQKKNGPFFDLPIAIGILKSMNVIEAQIDSNTGFIGALSLEGAVLAVEGMLPAILAAKRIGLSILYMPYSDSLPALEIEGLEIIYISSIQQVLKHLSGKSIPIIRGIQKPNIQKIYHDKDFSSIIGHQEAKRALEVSAAGEHQVFMVGPPGSGKSMLAETLPSILPPLSREAQLEKISLYELAGLDYSDSCLPPIRAPHHSASSVSIVGGGQSPKPGEISLAHLGVLFLDEIAEFSKKTLDMLRQPIESGVITISRVRTIVKYPAAFLLIGAMNPCPCGYEGSTTHYCTCSSKQVQLYRNKLSGPMRDRFDINLTIKPVIISRENSSVEEASESIRKRVTAARDRQYERYGQDITNNRVSFELLIQSGTLPNQIQEFLQRVTIKNKWSSRAQIKILRLARTISDLKGIEKITEDCILEAINLHQLYNKGNITT</sequence>
<dbReference type="InterPro" id="IPR014721">
    <property type="entry name" value="Ribsml_uS5_D2-typ_fold_subgr"/>
</dbReference>
<gene>
    <name evidence="3" type="ORF">IMZ08_03685</name>
</gene>
<comment type="caution">
    <text evidence="3">The sequence shown here is derived from an EMBL/GenBank/DDBJ whole genome shotgun (WGS) entry which is preliminary data.</text>
</comment>
<evidence type="ECO:0000259" key="2">
    <source>
        <dbReference type="Pfam" id="PF13335"/>
    </source>
</evidence>
<dbReference type="InterPro" id="IPR000523">
    <property type="entry name" value="Mg_chelatse_chII-like_cat_dom"/>
</dbReference>
<dbReference type="InterPro" id="IPR027417">
    <property type="entry name" value="P-loop_NTPase"/>
</dbReference>
<feature type="domain" description="Magnesium chelatase ChlI-like catalytic" evidence="1">
    <location>
        <begin position="191"/>
        <end position="389"/>
    </location>
</feature>
<name>A0ABR9QF89_9BACI</name>
<dbReference type="Gene3D" id="3.40.50.300">
    <property type="entry name" value="P-loop containing nucleotide triphosphate hydrolases"/>
    <property type="match status" value="1"/>
</dbReference>
<reference evidence="3 4" key="1">
    <citation type="submission" date="2020-10" db="EMBL/GenBank/DDBJ databases">
        <title>Bacillus sp. HD4P25, an endophyte from a halophyte.</title>
        <authorList>
            <person name="Sun J.-Q."/>
        </authorList>
    </citation>
    <scope>NUCLEOTIDE SEQUENCE [LARGE SCALE GENOMIC DNA]</scope>
    <source>
        <strain evidence="3 4">YIM 93174</strain>
    </source>
</reference>
<evidence type="ECO:0000313" key="4">
    <source>
        <dbReference type="Proteomes" id="UP001516662"/>
    </source>
</evidence>
<feature type="domain" description="Mg chelatase-related protein C-terminal" evidence="2">
    <location>
        <begin position="401"/>
        <end position="493"/>
    </location>
</feature>